<feature type="domain" description="GST N-terminal" evidence="1">
    <location>
        <begin position="2"/>
        <end position="89"/>
    </location>
</feature>
<dbReference type="Pfam" id="PF00043">
    <property type="entry name" value="GST_C"/>
    <property type="match status" value="1"/>
</dbReference>
<dbReference type="SFLD" id="SFLDG00358">
    <property type="entry name" value="Main_(cytGST)"/>
    <property type="match status" value="1"/>
</dbReference>
<dbReference type="GO" id="GO:0016740">
    <property type="term" value="F:transferase activity"/>
    <property type="evidence" value="ECO:0007669"/>
    <property type="project" value="UniProtKB-KW"/>
</dbReference>
<dbReference type="InterPro" id="IPR004046">
    <property type="entry name" value="GST_C"/>
</dbReference>
<organism evidence="3 4">
    <name type="scientific">Vibrio xiamenensis</name>
    <dbReference type="NCBI Taxonomy" id="861298"/>
    <lineage>
        <taxon>Bacteria</taxon>
        <taxon>Pseudomonadati</taxon>
        <taxon>Pseudomonadota</taxon>
        <taxon>Gammaproteobacteria</taxon>
        <taxon>Vibrionales</taxon>
        <taxon>Vibrionaceae</taxon>
        <taxon>Vibrio</taxon>
    </lineage>
</organism>
<evidence type="ECO:0000259" key="2">
    <source>
        <dbReference type="PROSITE" id="PS50405"/>
    </source>
</evidence>
<dbReference type="OrthoDB" id="9803562at2"/>
<dbReference type="Gene3D" id="3.40.30.10">
    <property type="entry name" value="Glutaredoxin"/>
    <property type="match status" value="1"/>
</dbReference>
<dbReference type="PANTHER" id="PTHR44051">
    <property type="entry name" value="GLUTATHIONE S-TRANSFERASE-RELATED"/>
    <property type="match status" value="1"/>
</dbReference>
<feature type="domain" description="GST C-terminal" evidence="2">
    <location>
        <begin position="92"/>
        <end position="218"/>
    </location>
</feature>
<proteinExistence type="predicted"/>
<dbReference type="InterPro" id="IPR036249">
    <property type="entry name" value="Thioredoxin-like_sf"/>
</dbReference>
<reference evidence="3 4" key="1">
    <citation type="submission" date="2016-10" db="EMBL/GenBank/DDBJ databases">
        <authorList>
            <person name="de Groot N.N."/>
        </authorList>
    </citation>
    <scope>NUCLEOTIDE SEQUENCE [LARGE SCALE GENOMIC DNA]</scope>
    <source>
        <strain evidence="3 4">CGMCC 1.10228</strain>
    </source>
</reference>
<sequence length="218" mass="24387">MTNKVQLYSLATPNGQKVSIALEEMALEYDAHTVDIRLGDQFSEEFLSINPNNKIPAIVDPVGDHGKPLAVMESGAILLYLAEKTGKFLPAETVKKSQTLQWLCWQIGGFGPMVAQYGHFSYYAPSDADIDYSTQRYAEETQRLLAMLEKHLDGKMFVVGDELTIADFAILPWIVCLDNCYQATQALKLDQYTEITRWAQGMLTRPAVVRGMQVCALE</sequence>
<dbReference type="SUPFAM" id="SSF47616">
    <property type="entry name" value="GST C-terminal domain-like"/>
    <property type="match status" value="1"/>
</dbReference>
<dbReference type="InterPro" id="IPR010987">
    <property type="entry name" value="Glutathione-S-Trfase_C-like"/>
</dbReference>
<evidence type="ECO:0000313" key="4">
    <source>
        <dbReference type="Proteomes" id="UP000198854"/>
    </source>
</evidence>
<dbReference type="Pfam" id="PF13409">
    <property type="entry name" value="GST_N_2"/>
    <property type="match status" value="1"/>
</dbReference>
<keyword evidence="4" id="KW-1185">Reference proteome</keyword>
<dbReference type="EMBL" id="FNDD01000008">
    <property type="protein sequence ID" value="SDH09247.1"/>
    <property type="molecule type" value="Genomic_DNA"/>
</dbReference>
<dbReference type="SFLD" id="SFLDG01151">
    <property type="entry name" value="Main.2:_Nu-like"/>
    <property type="match status" value="1"/>
</dbReference>
<evidence type="ECO:0000313" key="3">
    <source>
        <dbReference type="EMBL" id="SDH09247.1"/>
    </source>
</evidence>
<dbReference type="CDD" id="cd03048">
    <property type="entry name" value="GST_N_Ure2p_like"/>
    <property type="match status" value="1"/>
</dbReference>
<dbReference type="InterPro" id="IPR004045">
    <property type="entry name" value="Glutathione_S-Trfase_N"/>
</dbReference>
<dbReference type="Proteomes" id="UP000198854">
    <property type="component" value="Unassembled WGS sequence"/>
</dbReference>
<dbReference type="PROSITE" id="PS50405">
    <property type="entry name" value="GST_CTER"/>
    <property type="match status" value="1"/>
</dbReference>
<dbReference type="SFLD" id="SFLDS00019">
    <property type="entry name" value="Glutathione_Transferase_(cytos"/>
    <property type="match status" value="1"/>
</dbReference>
<keyword evidence="3" id="KW-0808">Transferase</keyword>
<name>A0A1G7ZKY7_9VIBR</name>
<dbReference type="RefSeq" id="WP_093272142.1">
    <property type="nucleotide sequence ID" value="NZ_FNDD01000008.1"/>
</dbReference>
<dbReference type="InterPro" id="IPR036282">
    <property type="entry name" value="Glutathione-S-Trfase_C_sf"/>
</dbReference>
<dbReference type="Gene3D" id="1.20.1050.10">
    <property type="match status" value="1"/>
</dbReference>
<evidence type="ECO:0000259" key="1">
    <source>
        <dbReference type="PROSITE" id="PS50404"/>
    </source>
</evidence>
<dbReference type="PROSITE" id="PS50404">
    <property type="entry name" value="GST_NTER"/>
    <property type="match status" value="1"/>
</dbReference>
<dbReference type="AlphaFoldDB" id="A0A1G7ZKY7"/>
<protein>
    <submittedName>
        <fullName evidence="3">Glutathione S-transferase</fullName>
    </submittedName>
</protein>
<gene>
    <name evidence="3" type="ORF">SAMN04488136_10822</name>
</gene>
<dbReference type="PANTHER" id="PTHR44051:SF8">
    <property type="entry name" value="GLUTATHIONE S-TRANSFERASE GSTA"/>
    <property type="match status" value="1"/>
</dbReference>
<dbReference type="InterPro" id="IPR040079">
    <property type="entry name" value="Glutathione_S-Trfase"/>
</dbReference>
<dbReference type="STRING" id="861298.SAMN04488136_10822"/>
<dbReference type="SUPFAM" id="SSF52833">
    <property type="entry name" value="Thioredoxin-like"/>
    <property type="match status" value="1"/>
</dbReference>
<accession>A0A1G7ZKY7</accession>